<dbReference type="WBParaSite" id="Minc3s02001g27691">
    <property type="protein sequence ID" value="Minc3s02001g27691"/>
    <property type="gene ID" value="Minc3s02001g27691"/>
</dbReference>
<dbReference type="AlphaFoldDB" id="A0A914MJ48"/>
<name>A0A914MJ48_MELIC</name>
<organism evidence="1 2">
    <name type="scientific">Meloidogyne incognita</name>
    <name type="common">Southern root-knot nematode worm</name>
    <name type="synonym">Oxyuris incognita</name>
    <dbReference type="NCBI Taxonomy" id="6306"/>
    <lineage>
        <taxon>Eukaryota</taxon>
        <taxon>Metazoa</taxon>
        <taxon>Ecdysozoa</taxon>
        <taxon>Nematoda</taxon>
        <taxon>Chromadorea</taxon>
        <taxon>Rhabditida</taxon>
        <taxon>Tylenchina</taxon>
        <taxon>Tylenchomorpha</taxon>
        <taxon>Tylenchoidea</taxon>
        <taxon>Meloidogynidae</taxon>
        <taxon>Meloidogyninae</taxon>
        <taxon>Meloidogyne</taxon>
        <taxon>Meloidogyne incognita group</taxon>
    </lineage>
</organism>
<evidence type="ECO:0000313" key="1">
    <source>
        <dbReference type="Proteomes" id="UP000887563"/>
    </source>
</evidence>
<proteinExistence type="predicted"/>
<dbReference type="Proteomes" id="UP000887563">
    <property type="component" value="Unplaced"/>
</dbReference>
<evidence type="ECO:0000313" key="2">
    <source>
        <dbReference type="WBParaSite" id="Minc3s02001g27691"/>
    </source>
</evidence>
<reference evidence="2" key="1">
    <citation type="submission" date="2022-11" db="UniProtKB">
        <authorList>
            <consortium name="WormBaseParasite"/>
        </authorList>
    </citation>
    <scope>IDENTIFICATION</scope>
</reference>
<sequence>MQTHQYTGQQHSYPAGPLNPHYRAGIVYPEGQRNLNNHNKHFWFNDARKNYKINKFWILQLPYFLKYYGWLYYFSTLI</sequence>
<keyword evidence="1" id="KW-1185">Reference proteome</keyword>
<accession>A0A914MJ48</accession>
<protein>
    <submittedName>
        <fullName evidence="2">Uncharacterized protein</fullName>
    </submittedName>
</protein>